<dbReference type="Proteomes" id="UP001517247">
    <property type="component" value="Unassembled WGS sequence"/>
</dbReference>
<proteinExistence type="inferred from homology"/>
<reference evidence="6 7" key="1">
    <citation type="submission" date="2024-12" db="EMBL/GenBank/DDBJ databases">
        <authorList>
            <person name="Hu S."/>
        </authorList>
    </citation>
    <scope>NUCLEOTIDE SEQUENCE [LARGE SCALE GENOMIC DNA]</scope>
    <source>
        <strain evidence="6 7">THG-T11</strain>
    </source>
</reference>
<sequence>MRKYLSFISILICVLSLAVKAQKMGAPFGVNLAGAEFGKIGTDHYGYPTTAELDYFKSKGLTLFRLPFKWERLQPELNGALDAKELKSMRTFVDEAAKRNLLVILDMHNYARRHVGDSTHIINNGVITAAQVADAWQKIATEFKSYKNIWGYGLMNEPYNMPTKTAWFDIAQVIINNIRKVDTKTPILVGGDFWSSASRWQELSDHLKDLKDPNNNLIFEAHVYFDEDASGSYKRSYEEEKAHENVGVDRVKPFVAWLKKNNKRGFVGEYGIPDNDERWFPILEKTLTYLKENGVNGTYWAAGPRWGKYILSVEPRDGKDRPQITSLAKFTHADVVFQKVK</sequence>
<feature type="signal peptide" evidence="4">
    <location>
        <begin position="1"/>
        <end position="21"/>
    </location>
</feature>
<dbReference type="EMBL" id="SSHJ02000005">
    <property type="protein sequence ID" value="MFN0255542.1"/>
    <property type="molecule type" value="Genomic_DNA"/>
</dbReference>
<evidence type="ECO:0000313" key="6">
    <source>
        <dbReference type="EMBL" id="MFN0255542.1"/>
    </source>
</evidence>
<dbReference type="EC" id="3.2.1.-" evidence="6"/>
<comment type="caution">
    <text evidence="6">The sequence shown here is derived from an EMBL/GenBank/DDBJ whole genome shotgun (WGS) entry which is preliminary data.</text>
</comment>
<dbReference type="Pfam" id="PF00150">
    <property type="entry name" value="Cellulase"/>
    <property type="match status" value="1"/>
</dbReference>
<evidence type="ECO:0000256" key="1">
    <source>
        <dbReference type="ARBA" id="ARBA00022801"/>
    </source>
</evidence>
<organism evidence="6 7">
    <name type="scientific">Pedobacter ureilyticus</name>
    <dbReference type="NCBI Taxonomy" id="1393051"/>
    <lineage>
        <taxon>Bacteria</taxon>
        <taxon>Pseudomonadati</taxon>
        <taxon>Bacteroidota</taxon>
        <taxon>Sphingobacteriia</taxon>
        <taxon>Sphingobacteriales</taxon>
        <taxon>Sphingobacteriaceae</taxon>
        <taxon>Pedobacter</taxon>
    </lineage>
</organism>
<dbReference type="Gene3D" id="3.20.20.80">
    <property type="entry name" value="Glycosidases"/>
    <property type="match status" value="1"/>
</dbReference>
<dbReference type="GO" id="GO:0016798">
    <property type="term" value="F:hydrolase activity, acting on glycosyl bonds"/>
    <property type="evidence" value="ECO:0007669"/>
    <property type="project" value="UniProtKB-KW"/>
</dbReference>
<dbReference type="RefSeq" id="WP_138722638.1">
    <property type="nucleotide sequence ID" value="NZ_SSHJ02000005.1"/>
</dbReference>
<evidence type="ECO:0000313" key="7">
    <source>
        <dbReference type="Proteomes" id="UP001517247"/>
    </source>
</evidence>
<evidence type="ECO:0000259" key="5">
    <source>
        <dbReference type="Pfam" id="PF00150"/>
    </source>
</evidence>
<gene>
    <name evidence="6" type="ORF">E6A44_008170</name>
</gene>
<dbReference type="PANTHER" id="PTHR34142:SF1">
    <property type="entry name" value="GLYCOSIDE HYDROLASE FAMILY 5 DOMAIN-CONTAINING PROTEIN"/>
    <property type="match status" value="1"/>
</dbReference>
<dbReference type="PANTHER" id="PTHR34142">
    <property type="entry name" value="ENDO-BETA-1,4-GLUCANASE A"/>
    <property type="match status" value="1"/>
</dbReference>
<dbReference type="SUPFAM" id="SSF51445">
    <property type="entry name" value="(Trans)glycosidases"/>
    <property type="match status" value="1"/>
</dbReference>
<accession>A0ABW9J4S6</accession>
<name>A0ABW9J4S6_9SPHI</name>
<keyword evidence="1 3" id="KW-0378">Hydrolase</keyword>
<evidence type="ECO:0000256" key="4">
    <source>
        <dbReference type="SAM" id="SignalP"/>
    </source>
</evidence>
<evidence type="ECO:0000256" key="3">
    <source>
        <dbReference type="RuleBase" id="RU361153"/>
    </source>
</evidence>
<keyword evidence="4" id="KW-0732">Signal</keyword>
<dbReference type="InterPro" id="IPR017853">
    <property type="entry name" value="GH"/>
</dbReference>
<dbReference type="InterPro" id="IPR001547">
    <property type="entry name" value="Glyco_hydro_5"/>
</dbReference>
<protein>
    <submittedName>
        <fullName evidence="6">Glycoside hydrolase family 5 protein</fullName>
        <ecNumber evidence="6">3.2.1.-</ecNumber>
    </submittedName>
</protein>
<keyword evidence="2 3" id="KW-0326">Glycosidase</keyword>
<keyword evidence="7" id="KW-1185">Reference proteome</keyword>
<evidence type="ECO:0000256" key="2">
    <source>
        <dbReference type="ARBA" id="ARBA00023295"/>
    </source>
</evidence>
<feature type="chain" id="PRO_5046953668" evidence="4">
    <location>
        <begin position="22"/>
        <end position="341"/>
    </location>
</feature>
<feature type="domain" description="Glycoside hydrolase family 5" evidence="5">
    <location>
        <begin position="31"/>
        <end position="304"/>
    </location>
</feature>
<comment type="similarity">
    <text evidence="3">Belongs to the glycosyl hydrolase 5 (cellulase A) family.</text>
</comment>